<dbReference type="PROSITE" id="PS00973">
    <property type="entry name" value="USP_2"/>
    <property type="match status" value="1"/>
</dbReference>
<evidence type="ECO:0000259" key="12">
    <source>
        <dbReference type="PROSITE" id="PS50235"/>
    </source>
</evidence>
<keyword evidence="6 14" id="KW-0378">Hydrolase</keyword>
<dbReference type="EC" id="3.4.19.12" evidence="3"/>
<feature type="compositionally biased region" description="Polar residues" evidence="11">
    <location>
        <begin position="1872"/>
        <end position="1891"/>
    </location>
</feature>
<dbReference type="InterPro" id="IPR001394">
    <property type="entry name" value="Peptidase_C19_UCH"/>
</dbReference>
<feature type="compositionally biased region" description="Polar residues" evidence="11">
    <location>
        <begin position="1075"/>
        <end position="1090"/>
    </location>
</feature>
<dbReference type="OrthoDB" id="289038at2759"/>
<feature type="region of interest" description="Disordered" evidence="11">
    <location>
        <begin position="696"/>
        <end position="749"/>
    </location>
</feature>
<dbReference type="GO" id="GO:0004843">
    <property type="term" value="F:cysteine-type deubiquitinase activity"/>
    <property type="evidence" value="ECO:0007669"/>
    <property type="project" value="UniProtKB-EC"/>
</dbReference>
<dbReference type="PANTHER" id="PTHR24006:SF702">
    <property type="entry name" value="UBIQUITIN CARBOXYL-TERMINAL HYDROLASE 47"/>
    <property type="match status" value="1"/>
</dbReference>
<feature type="region of interest" description="Disordered" evidence="11">
    <location>
        <begin position="1020"/>
        <end position="1040"/>
    </location>
</feature>
<dbReference type="GO" id="GO:0005634">
    <property type="term" value="C:nucleus"/>
    <property type="evidence" value="ECO:0007669"/>
    <property type="project" value="TreeGrafter"/>
</dbReference>
<feature type="region of interest" description="Disordered" evidence="11">
    <location>
        <begin position="356"/>
        <end position="422"/>
    </location>
</feature>
<dbReference type="GO" id="GO:0016579">
    <property type="term" value="P:protein deubiquitination"/>
    <property type="evidence" value="ECO:0007669"/>
    <property type="project" value="InterPro"/>
</dbReference>
<protein>
    <recommendedName>
        <fullName evidence="8">Ubiquitin carboxyl-terminal hydrolase 47</fullName>
        <ecNumber evidence="3">3.4.19.12</ecNumber>
    </recommendedName>
    <alternativeName>
        <fullName evidence="9">Ubiquitin thioesterase 47</fullName>
    </alternativeName>
    <alternativeName>
        <fullName evidence="10">Ubiquitin-specific-processing protease 47</fullName>
    </alternativeName>
</protein>
<dbReference type="SUPFAM" id="SSF54001">
    <property type="entry name" value="Cysteine proteinases"/>
    <property type="match status" value="1"/>
</dbReference>
<dbReference type="Gene3D" id="3.90.70.10">
    <property type="entry name" value="Cysteine proteinases"/>
    <property type="match status" value="1"/>
</dbReference>
<dbReference type="Pfam" id="PF25985">
    <property type="entry name" value="Ubiquitin_USP47_N"/>
    <property type="match status" value="1"/>
</dbReference>
<evidence type="ECO:0000256" key="9">
    <source>
        <dbReference type="ARBA" id="ARBA00029910"/>
    </source>
</evidence>
<dbReference type="GO" id="GO:0006508">
    <property type="term" value="P:proteolysis"/>
    <property type="evidence" value="ECO:0007669"/>
    <property type="project" value="UniProtKB-KW"/>
</dbReference>
<accession>A0A8B7NGS7</accession>
<gene>
    <name evidence="14 15" type="primary">LOC108669907</name>
</gene>
<reference evidence="14 15" key="1">
    <citation type="submission" date="2025-04" db="UniProtKB">
        <authorList>
            <consortium name="RefSeq"/>
        </authorList>
    </citation>
    <scope>IDENTIFICATION</scope>
    <source>
        <tissue evidence="14 15">Whole organism</tissue>
    </source>
</reference>
<feature type="compositionally biased region" description="Low complexity" evidence="11">
    <location>
        <begin position="489"/>
        <end position="510"/>
    </location>
</feature>
<dbReference type="GO" id="GO:0005829">
    <property type="term" value="C:cytosol"/>
    <property type="evidence" value="ECO:0007669"/>
    <property type="project" value="TreeGrafter"/>
</dbReference>
<feature type="compositionally biased region" description="Polar residues" evidence="11">
    <location>
        <begin position="1613"/>
        <end position="1631"/>
    </location>
</feature>
<dbReference type="GeneID" id="108669907"/>
<dbReference type="InterPro" id="IPR018200">
    <property type="entry name" value="USP_CS"/>
</dbReference>
<evidence type="ECO:0000256" key="4">
    <source>
        <dbReference type="ARBA" id="ARBA00022670"/>
    </source>
</evidence>
<dbReference type="PROSITE" id="PS00972">
    <property type="entry name" value="USP_1"/>
    <property type="match status" value="1"/>
</dbReference>
<evidence type="ECO:0000256" key="10">
    <source>
        <dbReference type="ARBA" id="ARBA00032453"/>
    </source>
</evidence>
<keyword evidence="5" id="KW-0833">Ubl conjugation pathway</keyword>
<evidence type="ECO:0000313" key="14">
    <source>
        <dbReference type="RefSeq" id="XP_018012831.1"/>
    </source>
</evidence>
<feature type="compositionally biased region" description="Basic and acidic residues" evidence="11">
    <location>
        <begin position="696"/>
        <end position="710"/>
    </location>
</feature>
<feature type="region of interest" description="Disordered" evidence="11">
    <location>
        <begin position="1816"/>
        <end position="1892"/>
    </location>
</feature>
<feature type="compositionally biased region" description="Low complexity" evidence="11">
    <location>
        <begin position="1633"/>
        <end position="1644"/>
    </location>
</feature>
<feature type="compositionally biased region" description="Low complexity" evidence="11">
    <location>
        <begin position="15"/>
        <end position="47"/>
    </location>
</feature>
<feature type="region of interest" description="Disordered" evidence="11">
    <location>
        <begin position="450"/>
        <end position="517"/>
    </location>
</feature>
<feature type="region of interest" description="Disordered" evidence="11">
    <location>
        <begin position="1613"/>
        <end position="1644"/>
    </location>
</feature>
<evidence type="ECO:0000256" key="11">
    <source>
        <dbReference type="SAM" id="MobiDB-lite"/>
    </source>
</evidence>
<dbReference type="Proteomes" id="UP000694843">
    <property type="component" value="Unplaced"/>
</dbReference>
<keyword evidence="4" id="KW-0645">Protease</keyword>
<feature type="compositionally biased region" description="Polar residues" evidence="11">
    <location>
        <begin position="1669"/>
        <end position="1693"/>
    </location>
</feature>
<evidence type="ECO:0000256" key="8">
    <source>
        <dbReference type="ARBA" id="ARBA00026136"/>
    </source>
</evidence>
<organism evidence="13 15">
    <name type="scientific">Hyalella azteca</name>
    <name type="common">Amphipod</name>
    <dbReference type="NCBI Taxonomy" id="294128"/>
    <lineage>
        <taxon>Eukaryota</taxon>
        <taxon>Metazoa</taxon>
        <taxon>Ecdysozoa</taxon>
        <taxon>Arthropoda</taxon>
        <taxon>Crustacea</taxon>
        <taxon>Multicrustacea</taxon>
        <taxon>Malacostraca</taxon>
        <taxon>Eumalacostraca</taxon>
        <taxon>Peracarida</taxon>
        <taxon>Amphipoda</taxon>
        <taxon>Senticaudata</taxon>
        <taxon>Talitrida</taxon>
        <taxon>Talitroidea</taxon>
        <taxon>Hyalellidae</taxon>
        <taxon>Hyalella</taxon>
    </lineage>
</organism>
<feature type="region of interest" description="Disordered" evidence="11">
    <location>
        <begin position="1071"/>
        <end position="1108"/>
    </location>
</feature>
<feature type="domain" description="USP" evidence="12">
    <location>
        <begin position="770"/>
        <end position="1226"/>
    </location>
</feature>
<dbReference type="RefSeq" id="XP_018012831.1">
    <property type="nucleotide sequence ID" value="XM_018157342.2"/>
</dbReference>
<feature type="region of interest" description="Disordered" evidence="11">
    <location>
        <begin position="1"/>
        <end position="83"/>
    </location>
</feature>
<dbReference type="RefSeq" id="XP_018012832.1">
    <property type="nucleotide sequence ID" value="XM_018157343.2"/>
</dbReference>
<dbReference type="InterPro" id="IPR038765">
    <property type="entry name" value="Papain-like_cys_pep_sf"/>
</dbReference>
<evidence type="ECO:0000256" key="7">
    <source>
        <dbReference type="ARBA" id="ARBA00022807"/>
    </source>
</evidence>
<dbReference type="InterPro" id="IPR045578">
    <property type="entry name" value="USP47_C"/>
</dbReference>
<evidence type="ECO:0000313" key="13">
    <source>
        <dbReference type="Proteomes" id="UP000694843"/>
    </source>
</evidence>
<feature type="compositionally biased region" description="Low complexity" evidence="11">
    <location>
        <begin position="1020"/>
        <end position="1036"/>
    </location>
</feature>
<name>A0A8B7NGS7_HYAAZ</name>
<feature type="region of interest" description="Disordered" evidence="11">
    <location>
        <begin position="2208"/>
        <end position="2235"/>
    </location>
</feature>
<dbReference type="InterPro" id="IPR028889">
    <property type="entry name" value="USP"/>
</dbReference>
<feature type="compositionally biased region" description="Basic and acidic residues" evidence="11">
    <location>
        <begin position="2208"/>
        <end position="2225"/>
    </location>
</feature>
<dbReference type="PROSITE" id="PS50235">
    <property type="entry name" value="USP_3"/>
    <property type="match status" value="1"/>
</dbReference>
<feature type="compositionally biased region" description="Low complexity" evidence="11">
    <location>
        <begin position="1829"/>
        <end position="1845"/>
    </location>
</feature>
<evidence type="ECO:0000256" key="5">
    <source>
        <dbReference type="ARBA" id="ARBA00022786"/>
    </source>
</evidence>
<dbReference type="InterPro" id="IPR050164">
    <property type="entry name" value="Peptidase_C19"/>
</dbReference>
<evidence type="ECO:0000256" key="1">
    <source>
        <dbReference type="ARBA" id="ARBA00000707"/>
    </source>
</evidence>
<feature type="compositionally biased region" description="Basic and acidic residues" evidence="11">
    <location>
        <begin position="1858"/>
        <end position="1869"/>
    </location>
</feature>
<comment type="similarity">
    <text evidence="2">Belongs to the peptidase C19 family.</text>
</comment>
<feature type="compositionally biased region" description="Polar residues" evidence="11">
    <location>
        <begin position="1097"/>
        <end position="1108"/>
    </location>
</feature>
<dbReference type="PANTHER" id="PTHR24006">
    <property type="entry name" value="UBIQUITIN CARBOXYL-TERMINAL HYDROLASE"/>
    <property type="match status" value="1"/>
</dbReference>
<proteinExistence type="inferred from homology"/>
<dbReference type="Pfam" id="PF19718">
    <property type="entry name" value="USP47_C"/>
    <property type="match status" value="1"/>
</dbReference>
<dbReference type="KEGG" id="hazt:108669907"/>
<evidence type="ECO:0000256" key="6">
    <source>
        <dbReference type="ARBA" id="ARBA00022801"/>
    </source>
</evidence>
<dbReference type="Pfam" id="PF00443">
    <property type="entry name" value="UCH"/>
    <property type="match status" value="1"/>
</dbReference>
<feature type="compositionally biased region" description="Polar residues" evidence="11">
    <location>
        <begin position="358"/>
        <end position="379"/>
    </location>
</feature>
<evidence type="ECO:0000256" key="2">
    <source>
        <dbReference type="ARBA" id="ARBA00009085"/>
    </source>
</evidence>
<feature type="compositionally biased region" description="Polar residues" evidence="11">
    <location>
        <begin position="464"/>
        <end position="474"/>
    </location>
</feature>
<comment type="catalytic activity">
    <reaction evidence="1">
        <text>Thiol-dependent hydrolysis of ester, thioester, amide, peptide and isopeptide bonds formed by the C-terminal Gly of ubiquitin (a 76-residue protein attached to proteins as an intracellular targeting signal).</text>
        <dbReference type="EC" id="3.4.19.12"/>
    </reaction>
</comment>
<evidence type="ECO:0000256" key="3">
    <source>
        <dbReference type="ARBA" id="ARBA00012759"/>
    </source>
</evidence>
<feature type="compositionally biased region" description="Low complexity" evidence="11">
    <location>
        <begin position="720"/>
        <end position="737"/>
    </location>
</feature>
<evidence type="ECO:0000313" key="15">
    <source>
        <dbReference type="RefSeq" id="XP_018012832.1"/>
    </source>
</evidence>
<keyword evidence="13" id="KW-1185">Reference proteome</keyword>
<keyword evidence="7" id="KW-0788">Thiol protease</keyword>
<sequence>MCLSPDDAGSTTAPTRGTTEGSEEGTSSTSSSSTSSTKTSSSRSSSTAPVLKLKGSITNSIASKFGGTAPAPALNRSLPRRESVGSVNLKKFETNASSTGVEFTAIKLKKVSKISSTSTQEDRTKVGVGRTVAVSVEDSFDVKKTVESSTGGGREVKINVTSISNNDKKDDTRRLEVIGKKIQATPDVDRLSQVRIIPVDKDVDCELKSTKLGQTLEEKPDAIGAKSKLLGTPSKLKREVEASGNLPCLKLSGKPAAGDSVSSVSTATLSSSSTSSRTSSSEINVFTSSNSLCRSATIKSTELPTIASQATAGKETNLGTAVKKPKKLLDGAVKKKKIKPKGEVIDVPIILESAAESPDTTQPHLICNEQSSPNSSGLNKTEVKIENSSIKNGKQDVMSDDNVPVTKASDPQGSMEESAVKDCTEATMRTPLATPEGGEGEPLQQTIPGVVAFPKTPPTAEGSAKQTTSPSVSISFDDMYDKNVPESMSSTQFSVSPSASVSNLSTTSPSGCSVPTASSSPICSLSTTSSSSSPSICSLSSVSCTTETLSTSISPSASDLSASPPPTCIALPLNSTLNSSCATTPPASTSAVPSTSRGTSSDPVILIVRDMSSVATNINRTTMKAPASSTIGALFAEIGHKFGYESDSFSLSLQSSTVTDPLERLDPWLTLEEAGFLVDGVSRNSLLLMDLRHGHPKRTDAAGTSSRDDELALGASASPSSCGGDDSGVYSSSSGSTRSKKRLEDPEVTHEYTSYSSSSSLSSKHDTGYVGLVNQAMTCYLNSLLQTLFMTPEFRNALYRWEFKGTKEEGAKSIPYQLQKLFLLLQTADRSAVETTSLTKSFGWDSSEAWQQHDIQELCRVMFEALEQSFANTDQANLIDTLYQGKMKDYVKCLRCGTENARVDSFLDIPLPIRPFGSSAAYQSLEEALRAFVAPELLTGNNQYQCSRCNEMCDAHKGLKFTKYPYLLTIHLKRFDFDYQTFLRIKLNDRVTFPNVLDLSEFLDENALVNTKCSNKSDSAVSALDDSATDDSGSALDMEESSVDLAHSHNCEDDEGIEVFASDTEKNLSNEMHKNSSGKCYSNGDPNSAINGPRSAVNGTNSAVNESSKVVNGSSSAINGSISALNGPCTVTQSGSDKASSEASCKNDVNTDYQLFSIMIHSGSASGGHYYAYIKDFLTGDWFCFNDQSVTRIGDEEIKRTYGGGGRTGGSYGASANAYMLMYRQCNEDRNLMPFTKDNFPAHIQKLCENLMIEEELEKELREREKSTCVIRLFCHHPAAAQLTGIKLHVNKNSTLAEATELAHEQLGLQKHVPLERCRLVKYEEYHDSIESSFEGQEDKPFSEIVGGVKSSYKFDLLLEVRDEHQQFEAYQPGSVSFKVFVVSLDGQGEVEGPFITRGLLSMTVAELKKAIASTLNLKSETMRIASEGFYEEMKFLSDDAALLRTEGFYKSNKLFVEASGEESTNFYMGSQMASIIERYHNTITLYCTLPVVTPDILAELNIPPFVEDKSTSTCETSFAVQAQEPEASEPQMESLDAVGNASRSSGKVISDTPPCSFESVSLPRPESAVNSFNWSHFRNITSSFSNLVISGTSALMAHSASNLLINYSQSTSNSANLSTQPDASSATSRPKSCPVTTSTSLSTTPVCPSLDDYISADGQLLTEPTEPLGQTQPFCTSISPGLTSAPNADQGSTNTLSLISAEHSTAVADALSSSAESVSVYSAMSPLARVHPSSLASFPSPSPYEDKTNTFVNSSEKDNHCSSAAVSVPGGAKMMSLDVGPRLAIASNASCTSLTDVPSAPAAAEVCAAVSNLSDDEDGADVCGGPHSALSSDQSTSEDSSLTSDSDRTLVGDPPDDERLSEGGHSPDYHNVSSPEENNGSTKDASTWSGGASCWASEETAAGRGWWQDEDAVIKRYFKAEFLPDENDQKVLQIRVDKRMTVDQLKLELQPYVGVGVQHFKLYKKFIQEFECNRGGEQLNFGDCCKLGVKLDRALQVGEFRGKVYLLDLTNNEEPAKFLIEFVMRENDTVSQAKAAILAEVKARLGLELKFEDVRLRRKSWKNPQSVYLDHQVFSARDIALHSNWELYLQELKGPEPKMCEDDLVLFIRRWRPSVYQVDPIEEIVLPIQTAEALRETLGRLSGISSENVEFARGTGPFPHNLSVFDISTKLSWVSGSGPLEDKPYNLLYDGVLVYYRDKDEQLGVLSDSERSEVEAADNKRLNKDSPYPAAALPSKPAREKGLKIYFKND</sequence>
<feature type="region of interest" description="Disordered" evidence="11">
    <location>
        <begin position="1664"/>
        <end position="1693"/>
    </location>
</feature>